<dbReference type="InterPro" id="IPR023699">
    <property type="entry name" value="Tscrpt_act_RhaR"/>
</dbReference>
<dbReference type="GO" id="GO:0005737">
    <property type="term" value="C:cytoplasm"/>
    <property type="evidence" value="ECO:0007669"/>
    <property type="project" value="UniProtKB-SubCell"/>
</dbReference>
<evidence type="ECO:0000256" key="3">
    <source>
        <dbReference type="ARBA" id="ARBA00023015"/>
    </source>
</evidence>
<dbReference type="GO" id="GO:0045893">
    <property type="term" value="P:positive regulation of DNA-templated transcription"/>
    <property type="evidence" value="ECO:0007669"/>
    <property type="project" value="UniProtKB-UniRule"/>
</dbReference>
<comment type="subcellular location">
    <subcellularLocation>
        <location evidence="8">Cytoplasm</location>
    </subcellularLocation>
</comment>
<protein>
    <recommendedName>
        <fullName evidence="8">HTH-type transcriptional activator RhaR</fullName>
    </recommendedName>
    <alternativeName>
        <fullName evidence="8">L-rhamnose operon transcriptional activator RhaR</fullName>
    </alternativeName>
</protein>
<feature type="domain" description="HTH araC/xylS-type" evidence="9">
    <location>
        <begin position="188"/>
        <end position="286"/>
    </location>
</feature>
<dbReference type="InterPro" id="IPR020449">
    <property type="entry name" value="Tscrpt_reg_AraC-type_HTH"/>
</dbReference>
<dbReference type="InterPro" id="IPR018060">
    <property type="entry name" value="HTH_AraC"/>
</dbReference>
<dbReference type="SUPFAM" id="SSF46689">
    <property type="entry name" value="Homeodomain-like"/>
    <property type="match status" value="2"/>
</dbReference>
<dbReference type="AlphaFoldDB" id="A0A855MJ12"/>
<evidence type="ECO:0000259" key="9">
    <source>
        <dbReference type="PROSITE" id="PS01124"/>
    </source>
</evidence>
<dbReference type="SUPFAM" id="SSF51182">
    <property type="entry name" value="RmlC-like cupins"/>
    <property type="match status" value="1"/>
</dbReference>
<dbReference type="PROSITE" id="PS01124">
    <property type="entry name" value="HTH_ARAC_FAMILY_2"/>
    <property type="match status" value="1"/>
</dbReference>
<dbReference type="InterPro" id="IPR003313">
    <property type="entry name" value="AraC-bd"/>
</dbReference>
<dbReference type="EMBL" id="PDVW01000024">
    <property type="protein sequence ID" value="POY48771.1"/>
    <property type="molecule type" value="Genomic_DNA"/>
</dbReference>
<organism evidence="10">
    <name type="scientific">Pectobacterium versatile</name>
    <dbReference type="NCBI Taxonomy" id="2488639"/>
    <lineage>
        <taxon>Bacteria</taxon>
        <taxon>Pseudomonadati</taxon>
        <taxon>Pseudomonadota</taxon>
        <taxon>Gammaproteobacteria</taxon>
        <taxon>Enterobacterales</taxon>
        <taxon>Pectobacteriaceae</taxon>
        <taxon>Pectobacterium</taxon>
    </lineage>
</organism>
<keyword evidence="7 8" id="KW-0684">Rhamnose metabolism</keyword>
<dbReference type="GO" id="GO:0043565">
    <property type="term" value="F:sequence-specific DNA binding"/>
    <property type="evidence" value="ECO:0007669"/>
    <property type="project" value="InterPro"/>
</dbReference>
<dbReference type="Pfam" id="PF12833">
    <property type="entry name" value="HTH_18"/>
    <property type="match status" value="1"/>
</dbReference>
<accession>A0A855MJ12</accession>
<evidence type="ECO:0000256" key="6">
    <source>
        <dbReference type="ARBA" id="ARBA00023163"/>
    </source>
</evidence>
<keyword evidence="3 8" id="KW-0805">Transcription regulation</keyword>
<dbReference type="GO" id="GO:0003700">
    <property type="term" value="F:DNA-binding transcription factor activity"/>
    <property type="evidence" value="ECO:0007669"/>
    <property type="project" value="UniProtKB-UniRule"/>
</dbReference>
<evidence type="ECO:0000256" key="4">
    <source>
        <dbReference type="ARBA" id="ARBA00023125"/>
    </source>
</evidence>
<dbReference type="CDD" id="cd06977">
    <property type="entry name" value="cupin_RhaR_RhaS-like_N"/>
    <property type="match status" value="1"/>
</dbReference>
<dbReference type="InterPro" id="IPR011051">
    <property type="entry name" value="RmlC_Cupin_sf"/>
</dbReference>
<evidence type="ECO:0000256" key="1">
    <source>
        <dbReference type="ARBA" id="ARBA00022490"/>
    </source>
</evidence>
<sequence length="291" mass="33422">MATAGEGMATAIRGLKLQTEDYFLTDKNAVMVAERHPQPVFPLHHHDFDELVIVWRGNGLHLWNDVPYRITRGDMFYVSANDRHSYESVHELELDNILYIRNRLTLSADWQALLPSGELPQSQRHWCLGSEGMDTLREKVDALRQECMKSDALSLQLSEALLLQIALLAARYRHTPDNPQLADAHQLDMLMNALRASIAAPFRFEAFCEQHHFSARSLRSRFKEQTGMSVPHYLRQLRLCKAMELLRYDLQTIGDVAALCGFEDSNYFSVVFHQAFGVSPSAYRQRFLNVE</sequence>
<dbReference type="Pfam" id="PF02311">
    <property type="entry name" value="AraC_binding"/>
    <property type="match status" value="1"/>
</dbReference>
<dbReference type="PRINTS" id="PR00032">
    <property type="entry name" value="HTHARAC"/>
</dbReference>
<evidence type="ECO:0000256" key="2">
    <source>
        <dbReference type="ARBA" id="ARBA00022737"/>
    </source>
</evidence>
<evidence type="ECO:0000256" key="7">
    <source>
        <dbReference type="ARBA" id="ARBA00023308"/>
    </source>
</evidence>
<feature type="site" description="Interaction with sigma-70" evidence="8">
    <location>
        <position position="255"/>
    </location>
</feature>
<evidence type="ECO:0000256" key="8">
    <source>
        <dbReference type="HAMAP-Rule" id="MF_01533"/>
    </source>
</evidence>
<dbReference type="InterPro" id="IPR009057">
    <property type="entry name" value="Homeodomain-like_sf"/>
</dbReference>
<comment type="caution">
    <text evidence="10">The sequence shown here is derived from an EMBL/GenBank/DDBJ whole genome shotgun (WGS) entry which is preliminary data.</text>
</comment>
<dbReference type="PANTHER" id="PTHR43280">
    <property type="entry name" value="ARAC-FAMILY TRANSCRIPTIONAL REGULATOR"/>
    <property type="match status" value="1"/>
</dbReference>
<proteinExistence type="inferred from homology"/>
<dbReference type="PANTHER" id="PTHR43280:SF13">
    <property type="entry name" value="HTH-TYPE TRANSCRIPTIONAL ACTIVATOR RHAR"/>
    <property type="match status" value="1"/>
</dbReference>
<dbReference type="InterPro" id="IPR014710">
    <property type="entry name" value="RmlC-like_jellyroll"/>
</dbReference>
<dbReference type="SMART" id="SM00342">
    <property type="entry name" value="HTH_ARAC"/>
    <property type="match status" value="1"/>
</dbReference>
<keyword evidence="4 8" id="KW-0238">DNA-binding</keyword>
<keyword evidence="2 8" id="KW-0677">Repeat</keyword>
<reference evidence="10" key="1">
    <citation type="submission" date="2017-12" db="EMBL/GenBank/DDBJ databases">
        <title>First report on the novel genomospecies/subspecies of Pectobacterium carotovorum in Russia.</title>
        <authorList>
            <person name="Shirshikov F.V."/>
            <person name="Miroshnikov K."/>
            <person name="Toshakov S.V."/>
            <person name="Kabanova A.P."/>
            <person name="Barannik A.P."/>
            <person name="Shneider M."/>
            <person name="Ignatov A.N."/>
            <person name="Miroshnikov K.A."/>
        </authorList>
    </citation>
    <scope>NUCLEOTIDE SEQUENCE [LARGE SCALE GENOMIC DNA]</scope>
    <source>
        <strain evidence="10">F131</strain>
    </source>
</reference>
<evidence type="ECO:0000313" key="10">
    <source>
        <dbReference type="EMBL" id="POY48771.1"/>
    </source>
</evidence>
<keyword evidence="1 8" id="KW-0963">Cytoplasm</keyword>
<dbReference type="Gene3D" id="2.60.120.10">
    <property type="entry name" value="Jelly Rolls"/>
    <property type="match status" value="1"/>
</dbReference>
<evidence type="ECO:0000256" key="5">
    <source>
        <dbReference type="ARBA" id="ARBA00023159"/>
    </source>
</evidence>
<dbReference type="HAMAP" id="MF_01533">
    <property type="entry name" value="HTH_type_RhaR"/>
    <property type="match status" value="1"/>
</dbReference>
<comment type="function">
    <text evidence="8">Activates expression of the rhaSR operon in response to L-rhamnose.</text>
</comment>
<dbReference type="Gene3D" id="1.10.10.60">
    <property type="entry name" value="Homeodomain-like"/>
    <property type="match status" value="1"/>
</dbReference>
<gene>
    <name evidence="8" type="primary">rhaR</name>
    <name evidence="10" type="ORF">F131LOC_03442</name>
</gene>
<name>A0A855MJ12_9GAMM</name>
<comment type="subunit">
    <text evidence="8">Binds DNA as a dimer.</text>
</comment>
<dbReference type="InterPro" id="IPR047220">
    <property type="entry name" value="RhaR_RhaS-like_N"/>
</dbReference>
<keyword evidence="5 8" id="KW-0010">Activator</keyword>
<keyword evidence="6 8" id="KW-0804">Transcription</keyword>